<protein>
    <submittedName>
        <fullName evidence="6">Uncharacterized protein</fullName>
    </submittedName>
</protein>
<keyword evidence="2 5" id="KW-0812">Transmembrane</keyword>
<gene>
    <name evidence="6" type="ORF">SK128_009809</name>
</gene>
<evidence type="ECO:0000256" key="1">
    <source>
        <dbReference type="ARBA" id="ARBA00004141"/>
    </source>
</evidence>
<evidence type="ECO:0000313" key="7">
    <source>
        <dbReference type="Proteomes" id="UP001381693"/>
    </source>
</evidence>
<evidence type="ECO:0000256" key="4">
    <source>
        <dbReference type="ARBA" id="ARBA00023136"/>
    </source>
</evidence>
<keyword evidence="4 5" id="KW-0472">Membrane</keyword>
<dbReference type="GO" id="GO:0022857">
    <property type="term" value="F:transmembrane transporter activity"/>
    <property type="evidence" value="ECO:0007669"/>
    <property type="project" value="TreeGrafter"/>
</dbReference>
<evidence type="ECO:0000256" key="3">
    <source>
        <dbReference type="ARBA" id="ARBA00022989"/>
    </source>
</evidence>
<comment type="subcellular location">
    <subcellularLocation>
        <location evidence="1">Membrane</location>
        <topology evidence="1">Multi-pass membrane protein</topology>
    </subcellularLocation>
</comment>
<dbReference type="PANTHER" id="PTHR11662">
    <property type="entry name" value="SOLUTE CARRIER FAMILY 17"/>
    <property type="match status" value="1"/>
</dbReference>
<proteinExistence type="predicted"/>
<organism evidence="6 7">
    <name type="scientific">Halocaridina rubra</name>
    <name type="common">Hawaiian red shrimp</name>
    <dbReference type="NCBI Taxonomy" id="373956"/>
    <lineage>
        <taxon>Eukaryota</taxon>
        <taxon>Metazoa</taxon>
        <taxon>Ecdysozoa</taxon>
        <taxon>Arthropoda</taxon>
        <taxon>Crustacea</taxon>
        <taxon>Multicrustacea</taxon>
        <taxon>Malacostraca</taxon>
        <taxon>Eumalacostraca</taxon>
        <taxon>Eucarida</taxon>
        <taxon>Decapoda</taxon>
        <taxon>Pleocyemata</taxon>
        <taxon>Caridea</taxon>
        <taxon>Atyoidea</taxon>
        <taxon>Atyidae</taxon>
        <taxon>Halocaridina</taxon>
    </lineage>
</organism>
<reference evidence="6 7" key="1">
    <citation type="submission" date="2023-11" db="EMBL/GenBank/DDBJ databases">
        <title>Halocaridina rubra genome assembly.</title>
        <authorList>
            <person name="Smith C."/>
        </authorList>
    </citation>
    <scope>NUCLEOTIDE SEQUENCE [LARGE SCALE GENOMIC DNA]</scope>
    <source>
        <strain evidence="6">EP-1</strain>
        <tissue evidence="6">Whole</tissue>
    </source>
</reference>
<feature type="transmembrane region" description="Helical" evidence="5">
    <location>
        <begin position="87"/>
        <end position="109"/>
    </location>
</feature>
<feature type="transmembrane region" description="Helical" evidence="5">
    <location>
        <begin position="18"/>
        <end position="43"/>
    </location>
</feature>
<name>A0AAN8XHL3_HALRR</name>
<dbReference type="GO" id="GO:0016020">
    <property type="term" value="C:membrane"/>
    <property type="evidence" value="ECO:0007669"/>
    <property type="project" value="UniProtKB-SubCell"/>
</dbReference>
<keyword evidence="3 5" id="KW-1133">Transmembrane helix</keyword>
<evidence type="ECO:0000256" key="2">
    <source>
        <dbReference type="ARBA" id="ARBA00022692"/>
    </source>
</evidence>
<dbReference type="GO" id="GO:0006820">
    <property type="term" value="P:monoatomic anion transport"/>
    <property type="evidence" value="ECO:0007669"/>
    <property type="project" value="TreeGrafter"/>
</dbReference>
<comment type="caution">
    <text evidence="6">The sequence shown here is derived from an EMBL/GenBank/DDBJ whole genome shotgun (WGS) entry which is preliminary data.</text>
</comment>
<feature type="transmembrane region" description="Helical" evidence="5">
    <location>
        <begin position="49"/>
        <end position="75"/>
    </location>
</feature>
<dbReference type="Gene3D" id="1.20.1250.20">
    <property type="entry name" value="MFS general substrate transporter like domains"/>
    <property type="match status" value="1"/>
</dbReference>
<dbReference type="SUPFAM" id="SSF103473">
    <property type="entry name" value="MFS general substrate transporter"/>
    <property type="match status" value="1"/>
</dbReference>
<evidence type="ECO:0000313" key="6">
    <source>
        <dbReference type="EMBL" id="KAK7084447.1"/>
    </source>
</evidence>
<evidence type="ECO:0000256" key="5">
    <source>
        <dbReference type="SAM" id="Phobius"/>
    </source>
</evidence>
<dbReference type="AlphaFoldDB" id="A0AAN8XHL3"/>
<dbReference type="PANTHER" id="PTHR11662:SF399">
    <property type="entry name" value="FI19708P1-RELATED"/>
    <property type="match status" value="1"/>
</dbReference>
<dbReference type="Proteomes" id="UP001381693">
    <property type="component" value="Unassembled WGS sequence"/>
</dbReference>
<dbReference type="EMBL" id="JAXCGZ010002086">
    <property type="protein sequence ID" value="KAK7084447.1"/>
    <property type="molecule type" value="Genomic_DNA"/>
</dbReference>
<dbReference type="InterPro" id="IPR050382">
    <property type="entry name" value="MFS_Na/Anion_cotransporter"/>
</dbReference>
<accession>A0AAN8XHL3</accession>
<sequence>MAALVPVIVVEADCEWRWWAGALISMAEVGNCIAFVGGSFYLAVDLAPAFAATLFGLSNFSMAINGFIAPMAVALLTPNGTRHEWRLVFWSAAALNVLGIIIFILWGSAETLPWATLDSPSSDCKRENATGQKTIDRKFTMKIHRKLKGKKRQNNDKNAPEQ</sequence>
<dbReference type="InterPro" id="IPR036259">
    <property type="entry name" value="MFS_trans_sf"/>
</dbReference>
<keyword evidence="7" id="KW-1185">Reference proteome</keyword>